<dbReference type="SMART" id="SM00530">
    <property type="entry name" value="HTH_XRE"/>
    <property type="match status" value="1"/>
</dbReference>
<dbReference type="Proteomes" id="UP001140076">
    <property type="component" value="Unassembled WGS sequence"/>
</dbReference>
<evidence type="ECO:0000313" key="3">
    <source>
        <dbReference type="Proteomes" id="UP001140076"/>
    </source>
</evidence>
<organism evidence="2 3">
    <name type="scientific">Streptomonospora mangrovi</name>
    <dbReference type="NCBI Taxonomy" id="2883123"/>
    <lineage>
        <taxon>Bacteria</taxon>
        <taxon>Bacillati</taxon>
        <taxon>Actinomycetota</taxon>
        <taxon>Actinomycetes</taxon>
        <taxon>Streptosporangiales</taxon>
        <taxon>Nocardiopsidaceae</taxon>
        <taxon>Streptomonospora</taxon>
    </lineage>
</organism>
<dbReference type="InterPro" id="IPR001387">
    <property type="entry name" value="Cro/C1-type_HTH"/>
</dbReference>
<evidence type="ECO:0000259" key="1">
    <source>
        <dbReference type="PROSITE" id="PS50943"/>
    </source>
</evidence>
<dbReference type="SUPFAM" id="SSF47413">
    <property type="entry name" value="lambda repressor-like DNA-binding domains"/>
    <property type="match status" value="1"/>
</dbReference>
<comment type="caution">
    <text evidence="2">The sequence shown here is derived from an EMBL/GenBank/DDBJ whole genome shotgun (WGS) entry which is preliminary data.</text>
</comment>
<dbReference type="InterPro" id="IPR011990">
    <property type="entry name" value="TPR-like_helical_dom_sf"/>
</dbReference>
<accession>A0A9X3NK69</accession>
<reference evidence="2" key="1">
    <citation type="submission" date="2021-10" db="EMBL/GenBank/DDBJ databases">
        <title>Streptomonospora sp. nov., isolated from mangrove soil.</title>
        <authorList>
            <person name="Chen X."/>
            <person name="Ge X."/>
            <person name="Liu W."/>
        </authorList>
    </citation>
    <scope>NUCLEOTIDE SEQUENCE</scope>
    <source>
        <strain evidence="2">S1-112</strain>
    </source>
</reference>
<dbReference type="AlphaFoldDB" id="A0A9X3NK69"/>
<proteinExistence type="predicted"/>
<feature type="domain" description="HTH cro/C1-type" evidence="1">
    <location>
        <begin position="5"/>
        <end position="61"/>
    </location>
</feature>
<dbReference type="PROSITE" id="PS50943">
    <property type="entry name" value="HTH_CROC1"/>
    <property type="match status" value="1"/>
</dbReference>
<name>A0A9X3NK69_9ACTN</name>
<dbReference type="EMBL" id="JAJAQC010000015">
    <property type="protein sequence ID" value="MDA0564803.1"/>
    <property type="molecule type" value="Genomic_DNA"/>
</dbReference>
<protein>
    <submittedName>
        <fullName evidence="2">Helix-turn-helix transcriptional regulator</fullName>
    </submittedName>
</protein>
<dbReference type="Gene3D" id="1.10.260.40">
    <property type="entry name" value="lambda repressor-like DNA-binding domains"/>
    <property type="match status" value="1"/>
</dbReference>
<gene>
    <name evidence="2" type="ORF">LG943_10775</name>
</gene>
<evidence type="ECO:0000313" key="2">
    <source>
        <dbReference type="EMBL" id="MDA0564803.1"/>
    </source>
</evidence>
<dbReference type="RefSeq" id="WP_270072081.1">
    <property type="nucleotide sequence ID" value="NZ_JAJAQC010000015.1"/>
</dbReference>
<dbReference type="CDD" id="cd00093">
    <property type="entry name" value="HTH_XRE"/>
    <property type="match status" value="1"/>
</dbReference>
<dbReference type="Pfam" id="PF01381">
    <property type="entry name" value="HTH_3"/>
    <property type="match status" value="1"/>
</dbReference>
<dbReference type="GO" id="GO:0003677">
    <property type="term" value="F:DNA binding"/>
    <property type="evidence" value="ECO:0007669"/>
    <property type="project" value="InterPro"/>
</dbReference>
<dbReference type="InterPro" id="IPR010982">
    <property type="entry name" value="Lambda_DNA-bd_dom_sf"/>
</dbReference>
<dbReference type="Gene3D" id="1.25.40.10">
    <property type="entry name" value="Tetratricopeptide repeat domain"/>
    <property type="match status" value="1"/>
</dbReference>
<sequence length="403" mass="44108">MPTRIRKLRTGRGWSQEELAEAAGLSVTTIKKAEADPPRGEVTTGTLHAIATALGVDTVALYVDRAPRPHLEAEPDYQAMARMRSAIAPPLKIDGTPIIEAADDGEIDLPAIRRGIDRVQAMYGANRYDDVALDLPPLIHQAHRAVAELDSDEAYRTRSYAMQMAGRYLTQVRQISDALTALRASIQDAATAGDRFAAACAISGQGWALTRQGRLDEAERLCTLTADELEPQSIRKASPAELAAWGHLLFRGAAAAVRNNGHDRADELMRVADSAAAALGKETPCWATFGPLTVAHKRIEFSLLKGKPDHTLRMSERLPDVAQVGQVTPINWERHRLDVARALVLTRDPEQSTHVLTGIKDRAPEWLRRQRSAYDTVTAILESRPRRPTEEMVALASHLGISA</sequence>
<keyword evidence="3" id="KW-1185">Reference proteome</keyword>